<evidence type="ECO:0000256" key="1">
    <source>
        <dbReference type="SAM" id="SignalP"/>
    </source>
</evidence>
<proteinExistence type="predicted"/>
<name>A0A9P4Q7I0_9PEZI</name>
<reference evidence="2" key="1">
    <citation type="journal article" date="2020" name="Stud. Mycol.">
        <title>101 Dothideomycetes genomes: a test case for predicting lifestyles and emergence of pathogens.</title>
        <authorList>
            <person name="Haridas S."/>
            <person name="Albert R."/>
            <person name="Binder M."/>
            <person name="Bloem J."/>
            <person name="Labutti K."/>
            <person name="Salamov A."/>
            <person name="Andreopoulos B."/>
            <person name="Baker S."/>
            <person name="Barry K."/>
            <person name="Bills G."/>
            <person name="Bluhm B."/>
            <person name="Cannon C."/>
            <person name="Castanera R."/>
            <person name="Culley D."/>
            <person name="Daum C."/>
            <person name="Ezra D."/>
            <person name="Gonzalez J."/>
            <person name="Henrissat B."/>
            <person name="Kuo A."/>
            <person name="Liang C."/>
            <person name="Lipzen A."/>
            <person name="Lutzoni F."/>
            <person name="Magnuson J."/>
            <person name="Mondo S."/>
            <person name="Nolan M."/>
            <person name="Ohm R."/>
            <person name="Pangilinan J."/>
            <person name="Park H.-J."/>
            <person name="Ramirez L."/>
            <person name="Alfaro M."/>
            <person name="Sun H."/>
            <person name="Tritt A."/>
            <person name="Yoshinaga Y."/>
            <person name="Zwiers L.-H."/>
            <person name="Turgeon B."/>
            <person name="Goodwin S."/>
            <person name="Spatafora J."/>
            <person name="Crous P."/>
            <person name="Grigoriev I."/>
        </authorList>
    </citation>
    <scope>NUCLEOTIDE SEQUENCE</scope>
    <source>
        <strain evidence="2">CBS 116435</strain>
    </source>
</reference>
<evidence type="ECO:0000313" key="2">
    <source>
        <dbReference type="EMBL" id="KAF2719786.1"/>
    </source>
</evidence>
<dbReference type="EMBL" id="MU003807">
    <property type="protein sequence ID" value="KAF2719786.1"/>
    <property type="molecule type" value="Genomic_DNA"/>
</dbReference>
<protein>
    <submittedName>
        <fullName evidence="2">Uncharacterized protein</fullName>
    </submittedName>
</protein>
<keyword evidence="1" id="KW-0732">Signal</keyword>
<gene>
    <name evidence="2" type="ORF">K431DRAFT_347705</name>
</gene>
<dbReference type="AlphaFoldDB" id="A0A9P4Q7I0"/>
<comment type="caution">
    <text evidence="2">The sequence shown here is derived from an EMBL/GenBank/DDBJ whole genome shotgun (WGS) entry which is preliminary data.</text>
</comment>
<feature type="chain" id="PRO_5040118004" evidence="1">
    <location>
        <begin position="28"/>
        <end position="189"/>
    </location>
</feature>
<sequence>MRISQASNSNMLLSLFTAATLTPSAFGWGVDFWSQGYNYCGGCSNSTAIGTSSSSSNTSAPVTCDPTPQQYAEYAGFGSMRTAGRCYQVGAPIPDPYKTTDTCEWQVGYSTSHCTEPFLAPAASIRVSELTKCRWFSDSECQFELVDPATGRGGVEAGTALEEGGSYSVCVPSAIPRDAFWFQCWDVEE</sequence>
<keyword evidence="3" id="KW-1185">Reference proteome</keyword>
<feature type="signal peptide" evidence="1">
    <location>
        <begin position="1"/>
        <end position="27"/>
    </location>
</feature>
<organism evidence="2 3">
    <name type="scientific">Polychaeton citri CBS 116435</name>
    <dbReference type="NCBI Taxonomy" id="1314669"/>
    <lineage>
        <taxon>Eukaryota</taxon>
        <taxon>Fungi</taxon>
        <taxon>Dikarya</taxon>
        <taxon>Ascomycota</taxon>
        <taxon>Pezizomycotina</taxon>
        <taxon>Dothideomycetes</taxon>
        <taxon>Dothideomycetidae</taxon>
        <taxon>Capnodiales</taxon>
        <taxon>Capnodiaceae</taxon>
        <taxon>Polychaeton</taxon>
    </lineage>
</organism>
<evidence type="ECO:0000313" key="3">
    <source>
        <dbReference type="Proteomes" id="UP000799441"/>
    </source>
</evidence>
<accession>A0A9P4Q7I0</accession>
<dbReference type="Proteomes" id="UP000799441">
    <property type="component" value="Unassembled WGS sequence"/>
</dbReference>